<feature type="compositionally biased region" description="Polar residues" evidence="1">
    <location>
        <begin position="137"/>
        <end position="153"/>
    </location>
</feature>
<feature type="region of interest" description="Disordered" evidence="1">
    <location>
        <begin position="204"/>
        <end position="231"/>
    </location>
</feature>
<accession>A0A1Y2AXJ9</accession>
<sequence length="254" mass="26009">MPYLSTSGQSNSGGVDEESTRMTVGWLRTSRACDTAVAACFSLVASVASNTEKCVDTVGKAATALGKVLDSVGTVASVCGEWVQTMSPKERSTQAGTNAAQANGLQERAPTPSLNALQELLDGLGSSPYSEPRSLTAGPQSQISRGNVSSIGSPRQWRLLDNGVSPSGGGSRGQVSDTCVQSVSGVGFVQAWAASVPDHLSVREGTSELGDSSASGSQDPDGRTSTIGSVDTSHRLSITSVMDLMMDCLAANTT</sequence>
<dbReference type="InParanoid" id="A0A1Y2AXJ9"/>
<gene>
    <name evidence="2" type="ORF">BCR39DRAFT_560228</name>
</gene>
<evidence type="ECO:0000256" key="1">
    <source>
        <dbReference type="SAM" id="MobiDB-lite"/>
    </source>
</evidence>
<evidence type="ECO:0000313" key="2">
    <source>
        <dbReference type="EMBL" id="ORY26947.1"/>
    </source>
</evidence>
<organism evidence="2 3">
    <name type="scientific">Naematelia encephala</name>
    <dbReference type="NCBI Taxonomy" id="71784"/>
    <lineage>
        <taxon>Eukaryota</taxon>
        <taxon>Fungi</taxon>
        <taxon>Dikarya</taxon>
        <taxon>Basidiomycota</taxon>
        <taxon>Agaricomycotina</taxon>
        <taxon>Tremellomycetes</taxon>
        <taxon>Tremellales</taxon>
        <taxon>Naemateliaceae</taxon>
        <taxon>Naematelia</taxon>
    </lineage>
</organism>
<keyword evidence="3" id="KW-1185">Reference proteome</keyword>
<proteinExistence type="predicted"/>
<name>A0A1Y2AXJ9_9TREE</name>
<dbReference type="Proteomes" id="UP000193986">
    <property type="component" value="Unassembled WGS sequence"/>
</dbReference>
<feature type="compositionally biased region" description="Polar residues" evidence="1">
    <location>
        <begin position="93"/>
        <end position="104"/>
    </location>
</feature>
<reference evidence="2 3" key="1">
    <citation type="submission" date="2016-07" db="EMBL/GenBank/DDBJ databases">
        <title>Pervasive Adenine N6-methylation of Active Genes in Fungi.</title>
        <authorList>
            <consortium name="DOE Joint Genome Institute"/>
            <person name="Mondo S.J."/>
            <person name="Dannebaum R.O."/>
            <person name="Kuo R.C."/>
            <person name="Labutti K."/>
            <person name="Haridas S."/>
            <person name="Kuo A."/>
            <person name="Salamov A."/>
            <person name="Ahrendt S.R."/>
            <person name="Lipzen A."/>
            <person name="Sullivan W."/>
            <person name="Andreopoulos W.B."/>
            <person name="Clum A."/>
            <person name="Lindquist E."/>
            <person name="Daum C."/>
            <person name="Ramamoorthy G.K."/>
            <person name="Gryganskyi A."/>
            <person name="Culley D."/>
            <person name="Magnuson J.K."/>
            <person name="James T.Y."/>
            <person name="O'Malley M.A."/>
            <person name="Stajich J.E."/>
            <person name="Spatafora J.W."/>
            <person name="Visel A."/>
            <person name="Grigoriev I.V."/>
        </authorList>
    </citation>
    <scope>NUCLEOTIDE SEQUENCE [LARGE SCALE GENOMIC DNA]</scope>
    <source>
        <strain evidence="2 3">68-887.2</strain>
    </source>
</reference>
<feature type="region of interest" description="Disordered" evidence="1">
    <location>
        <begin position="87"/>
        <end position="110"/>
    </location>
</feature>
<evidence type="ECO:0000313" key="3">
    <source>
        <dbReference type="Proteomes" id="UP000193986"/>
    </source>
</evidence>
<feature type="compositionally biased region" description="Polar residues" evidence="1">
    <location>
        <begin position="209"/>
        <end position="231"/>
    </location>
</feature>
<protein>
    <submittedName>
        <fullName evidence="2">Uncharacterized protein</fullName>
    </submittedName>
</protein>
<dbReference type="EMBL" id="MCFC01000042">
    <property type="protein sequence ID" value="ORY26947.1"/>
    <property type="molecule type" value="Genomic_DNA"/>
</dbReference>
<feature type="region of interest" description="Disordered" evidence="1">
    <location>
        <begin position="123"/>
        <end position="177"/>
    </location>
</feature>
<dbReference type="AlphaFoldDB" id="A0A1Y2AXJ9"/>
<comment type="caution">
    <text evidence="2">The sequence shown here is derived from an EMBL/GenBank/DDBJ whole genome shotgun (WGS) entry which is preliminary data.</text>
</comment>